<reference evidence="22" key="1">
    <citation type="journal article" date="2006" name="Science">
        <title>Ancient noncoding elements conserved in the human genome.</title>
        <authorList>
            <person name="Venkatesh B."/>
            <person name="Kirkness E.F."/>
            <person name="Loh Y.H."/>
            <person name="Halpern A.L."/>
            <person name="Lee A.P."/>
            <person name="Johnson J."/>
            <person name="Dandona N."/>
            <person name="Viswanathan L.D."/>
            <person name="Tay A."/>
            <person name="Venter J.C."/>
            <person name="Strausberg R.L."/>
            <person name="Brenner S."/>
        </authorList>
    </citation>
    <scope>NUCLEOTIDE SEQUENCE [LARGE SCALE GENOMIC DNA]</scope>
</reference>
<evidence type="ECO:0000313" key="20">
    <source>
        <dbReference type="EMBL" id="AFP00024.1"/>
    </source>
</evidence>
<dbReference type="PANTHER" id="PTHR24056">
    <property type="entry name" value="CELL DIVISION PROTEIN KINASE"/>
    <property type="match status" value="1"/>
</dbReference>
<gene>
    <name evidence="21" type="primary">cdk4</name>
</gene>
<dbReference type="InterPro" id="IPR000719">
    <property type="entry name" value="Prot_kinase_dom"/>
</dbReference>
<dbReference type="STRING" id="7868.ENSCMIP00000003455"/>
<evidence type="ECO:0000313" key="22">
    <source>
        <dbReference type="Proteomes" id="UP000314986"/>
    </source>
</evidence>
<evidence type="ECO:0000256" key="11">
    <source>
        <dbReference type="ARBA" id="ARBA00022840"/>
    </source>
</evidence>
<keyword evidence="9 17" id="KW-0547">Nucleotide-binding</keyword>
<dbReference type="SMART" id="SM00220">
    <property type="entry name" value="S_TKc"/>
    <property type="match status" value="1"/>
</dbReference>
<comment type="catalytic activity">
    <reaction evidence="15">
        <text>L-threonyl-[protein] + ATP = O-phospho-L-threonyl-[protein] + ADP + H(+)</text>
        <dbReference type="Rhea" id="RHEA:46608"/>
        <dbReference type="Rhea" id="RHEA-COMP:11060"/>
        <dbReference type="Rhea" id="RHEA-COMP:11605"/>
        <dbReference type="ChEBI" id="CHEBI:15378"/>
        <dbReference type="ChEBI" id="CHEBI:30013"/>
        <dbReference type="ChEBI" id="CHEBI:30616"/>
        <dbReference type="ChEBI" id="CHEBI:61977"/>
        <dbReference type="ChEBI" id="CHEBI:456216"/>
        <dbReference type="EC" id="2.7.11.22"/>
    </reaction>
</comment>
<feature type="binding site" evidence="17">
    <location>
        <position position="38"/>
    </location>
    <ligand>
        <name>ATP</name>
        <dbReference type="ChEBI" id="CHEBI:30616"/>
    </ligand>
</feature>
<keyword evidence="8" id="KW-0808">Transferase</keyword>
<dbReference type="InterPro" id="IPR011009">
    <property type="entry name" value="Kinase-like_dom_sf"/>
</dbReference>
<evidence type="ECO:0000256" key="4">
    <source>
        <dbReference type="ARBA" id="ARBA00022490"/>
    </source>
</evidence>
<feature type="domain" description="Protein kinase" evidence="19">
    <location>
        <begin position="9"/>
        <end position="295"/>
    </location>
</feature>
<evidence type="ECO:0000256" key="14">
    <source>
        <dbReference type="ARBA" id="ARBA00041294"/>
    </source>
</evidence>
<dbReference type="RefSeq" id="XP_007910502.1">
    <property type="nucleotide sequence ID" value="XM_007912311.2"/>
</dbReference>
<dbReference type="GO" id="GO:0007165">
    <property type="term" value="P:signal transduction"/>
    <property type="evidence" value="ECO:0007669"/>
    <property type="project" value="TreeGrafter"/>
</dbReference>
<keyword evidence="22" id="KW-1185">Reference proteome</keyword>
<evidence type="ECO:0000256" key="1">
    <source>
        <dbReference type="ARBA" id="ARBA00004496"/>
    </source>
</evidence>
<evidence type="ECO:0000313" key="21">
    <source>
        <dbReference type="Ensembl" id="ENSCMIP00000003455.1"/>
    </source>
</evidence>
<dbReference type="RefSeq" id="XP_007910503.1">
    <property type="nucleotide sequence ID" value="XM_007912312.2"/>
</dbReference>
<dbReference type="KEGG" id="cmk:103191316"/>
<dbReference type="GO" id="GO:0005737">
    <property type="term" value="C:cytoplasm"/>
    <property type="evidence" value="ECO:0007669"/>
    <property type="project" value="UniProtKB-SubCell"/>
</dbReference>
<dbReference type="GO" id="GO:0030332">
    <property type="term" value="F:cyclin binding"/>
    <property type="evidence" value="ECO:0007669"/>
    <property type="project" value="TreeGrafter"/>
</dbReference>
<dbReference type="PANTHER" id="PTHR24056:SF129">
    <property type="entry name" value="CYCLIN-DEPENDENT KINASE 4"/>
    <property type="match status" value="1"/>
</dbReference>
<evidence type="ECO:0000256" key="8">
    <source>
        <dbReference type="ARBA" id="ARBA00022679"/>
    </source>
</evidence>
<protein>
    <recommendedName>
        <fullName evidence="13">Cyclin-dependent kinase 4</fullName>
        <ecNumber evidence="3">2.7.11.22</ecNumber>
    </recommendedName>
    <alternativeName>
        <fullName evidence="14">Cell division protein kinase 4</fullName>
    </alternativeName>
</protein>
<dbReference type="SUPFAM" id="SSF56112">
    <property type="entry name" value="Protein kinase-like (PK-like)"/>
    <property type="match status" value="1"/>
</dbReference>
<keyword evidence="5 18" id="KW-0723">Serine/threonine-protein kinase</keyword>
<dbReference type="OrthoDB" id="1732493at2759"/>
<dbReference type="GO" id="GO:0000307">
    <property type="term" value="C:cyclin-dependent protein kinase holoenzyme complex"/>
    <property type="evidence" value="ECO:0007669"/>
    <property type="project" value="TreeGrafter"/>
</dbReference>
<dbReference type="Gene3D" id="3.30.200.20">
    <property type="entry name" value="Phosphorylase Kinase, domain 1"/>
    <property type="match status" value="1"/>
</dbReference>
<evidence type="ECO:0000256" key="7">
    <source>
        <dbReference type="ARBA" id="ARBA00022618"/>
    </source>
</evidence>
<evidence type="ECO:0000256" key="5">
    <source>
        <dbReference type="ARBA" id="ARBA00022527"/>
    </source>
</evidence>
<dbReference type="EC" id="2.7.11.22" evidence="3"/>
<dbReference type="AlphaFoldDB" id="V9KP78"/>
<evidence type="ECO:0000256" key="12">
    <source>
        <dbReference type="ARBA" id="ARBA00023306"/>
    </source>
</evidence>
<keyword evidence="12" id="KW-0131">Cell cycle</keyword>
<dbReference type="CTD" id="1019"/>
<keyword evidence="7" id="KW-0132">Cell division</keyword>
<evidence type="ECO:0000256" key="2">
    <source>
        <dbReference type="ARBA" id="ARBA00006485"/>
    </source>
</evidence>
<organism evidence="20">
    <name type="scientific">Callorhinchus milii</name>
    <name type="common">Ghost shark</name>
    <dbReference type="NCBI Taxonomy" id="7868"/>
    <lineage>
        <taxon>Eukaryota</taxon>
        <taxon>Metazoa</taxon>
        <taxon>Chordata</taxon>
        <taxon>Craniata</taxon>
        <taxon>Vertebrata</taxon>
        <taxon>Chondrichthyes</taxon>
        <taxon>Holocephali</taxon>
        <taxon>Chimaeriformes</taxon>
        <taxon>Callorhinchidae</taxon>
        <taxon>Callorhinchus</taxon>
    </lineage>
</organism>
<evidence type="ECO:0000256" key="18">
    <source>
        <dbReference type="RuleBase" id="RU000304"/>
    </source>
</evidence>
<keyword evidence="10 20" id="KW-0418">Kinase</keyword>
<sequence>MEQNSVTQYEPVAEIGGGAYGTVYKARDSRSGKFVALKIVRVQMGEDGLPATTVREVALLKRLEHFDHPNIVRLFDVCTAMRTDKETKVTLVFEHIDQDLKTYLEKAPSPGLPAETVKALMKQLLSGLEFLHLHSVVHRDLKPENILVTSRGQVKLADFGLARIYSCRMALTPVVVTLWYRAPEVLLQSTYATPVDLWSTGCIFAEMFQRRPLFRGNSEFDQLAKIIEKTGLPLEDDWPKDVTIQRSSFAQQSAQLVKTYVPEIDDLGASLLLDLLTFSPYKRISAFEALQHHYFHECDPEA</sequence>
<accession>V9KP78</accession>
<dbReference type="InterPro" id="IPR017441">
    <property type="entry name" value="Protein_kinase_ATP_BS"/>
</dbReference>
<evidence type="ECO:0000256" key="16">
    <source>
        <dbReference type="ARBA" id="ARBA00048367"/>
    </source>
</evidence>
<dbReference type="GO" id="GO:0004693">
    <property type="term" value="F:cyclin-dependent protein serine/threonine kinase activity"/>
    <property type="evidence" value="ECO:0007669"/>
    <property type="project" value="UniProtKB-EC"/>
</dbReference>
<evidence type="ECO:0000256" key="9">
    <source>
        <dbReference type="ARBA" id="ARBA00022741"/>
    </source>
</evidence>
<reference evidence="20 22" key="3">
    <citation type="journal article" date="2014" name="Nature">
        <title>Elephant shark genome provides unique insights into gnathostome evolution.</title>
        <authorList>
            <consortium name="International Elephant Shark Genome Sequencing Consortium"/>
            <person name="Venkatesh B."/>
            <person name="Lee A.P."/>
            <person name="Ravi V."/>
            <person name="Maurya A.K."/>
            <person name="Lian M.M."/>
            <person name="Swann J.B."/>
            <person name="Ohta Y."/>
            <person name="Flajnik M.F."/>
            <person name="Sutoh Y."/>
            <person name="Kasahara M."/>
            <person name="Hoon S."/>
            <person name="Gangu V."/>
            <person name="Roy S.W."/>
            <person name="Irimia M."/>
            <person name="Korzh V."/>
            <person name="Kondrychyn I."/>
            <person name="Lim Z.W."/>
            <person name="Tay B.H."/>
            <person name="Tohari S."/>
            <person name="Kong K.W."/>
            <person name="Ho S."/>
            <person name="Lorente-Galdos B."/>
            <person name="Quilez J."/>
            <person name="Marques-Bonet T."/>
            <person name="Raney B.J."/>
            <person name="Ingham P.W."/>
            <person name="Tay A."/>
            <person name="Hillier L.W."/>
            <person name="Minx P."/>
            <person name="Boehm T."/>
            <person name="Wilson R.K."/>
            <person name="Brenner S."/>
            <person name="Warren W.C."/>
        </authorList>
    </citation>
    <scope>NUCLEOTIDE SEQUENCE</scope>
    <source>
        <tissue evidence="20">Spleen</tissue>
    </source>
</reference>
<dbReference type="PROSITE" id="PS00108">
    <property type="entry name" value="PROTEIN_KINASE_ST"/>
    <property type="match status" value="1"/>
</dbReference>
<evidence type="ECO:0000256" key="13">
    <source>
        <dbReference type="ARBA" id="ARBA00039267"/>
    </source>
</evidence>
<comment type="subcellular location">
    <subcellularLocation>
        <location evidence="1">Cytoplasm</location>
    </subcellularLocation>
</comment>
<keyword evidence="11 17" id="KW-0067">ATP-binding</keyword>
<evidence type="ECO:0000256" key="3">
    <source>
        <dbReference type="ARBA" id="ARBA00012425"/>
    </source>
</evidence>
<evidence type="ECO:0000256" key="17">
    <source>
        <dbReference type="PROSITE-ProRule" id="PRU10141"/>
    </source>
</evidence>
<name>V9KP78_CALMI</name>
<keyword evidence="6" id="KW-0597">Phosphoprotein</keyword>
<dbReference type="GO" id="GO:0010389">
    <property type="term" value="P:regulation of G2/M transition of mitotic cell cycle"/>
    <property type="evidence" value="ECO:0007669"/>
    <property type="project" value="TreeGrafter"/>
</dbReference>
<dbReference type="PROSITE" id="PS00107">
    <property type="entry name" value="PROTEIN_KINASE_ATP"/>
    <property type="match status" value="1"/>
</dbReference>
<dbReference type="GO" id="GO:0000082">
    <property type="term" value="P:G1/S transition of mitotic cell cycle"/>
    <property type="evidence" value="ECO:0007669"/>
    <property type="project" value="TreeGrafter"/>
</dbReference>
<dbReference type="GeneTree" id="ENSGT00940000154770"/>
<dbReference type="EMBL" id="JW867506">
    <property type="protein sequence ID" value="AFP00024.1"/>
    <property type="molecule type" value="mRNA"/>
</dbReference>
<comment type="similarity">
    <text evidence="2">Belongs to the protein kinase superfamily. CMGC Ser/Thr protein kinase family. CDC2/CDKX subfamily.</text>
</comment>
<comment type="catalytic activity">
    <reaction evidence="16">
        <text>L-seryl-[protein] + ATP = O-phospho-L-seryl-[protein] + ADP + H(+)</text>
        <dbReference type="Rhea" id="RHEA:17989"/>
        <dbReference type="Rhea" id="RHEA-COMP:9863"/>
        <dbReference type="Rhea" id="RHEA-COMP:11604"/>
        <dbReference type="ChEBI" id="CHEBI:15378"/>
        <dbReference type="ChEBI" id="CHEBI:29999"/>
        <dbReference type="ChEBI" id="CHEBI:30616"/>
        <dbReference type="ChEBI" id="CHEBI:83421"/>
        <dbReference type="ChEBI" id="CHEBI:456216"/>
        <dbReference type="EC" id="2.7.11.22"/>
    </reaction>
</comment>
<reference evidence="21" key="4">
    <citation type="submission" date="2025-05" db="UniProtKB">
        <authorList>
            <consortium name="Ensembl"/>
        </authorList>
    </citation>
    <scope>IDENTIFICATION</scope>
</reference>
<dbReference type="PROSITE" id="PS50011">
    <property type="entry name" value="PROTEIN_KINASE_DOM"/>
    <property type="match status" value="1"/>
</dbReference>
<dbReference type="GO" id="GO:0005524">
    <property type="term" value="F:ATP binding"/>
    <property type="evidence" value="ECO:0007669"/>
    <property type="project" value="UniProtKB-UniRule"/>
</dbReference>
<dbReference type="FunFam" id="1.10.510.10:FF:000205">
    <property type="entry name" value="Cyclin-dependent kinase 6"/>
    <property type="match status" value="1"/>
</dbReference>
<dbReference type="RefSeq" id="XP_007910501.1">
    <property type="nucleotide sequence ID" value="XM_007912310.2"/>
</dbReference>
<proteinExistence type="evidence at transcript level"/>
<dbReference type="Pfam" id="PF00069">
    <property type="entry name" value="Pkinase"/>
    <property type="match status" value="1"/>
</dbReference>
<dbReference type="OMA" id="KNFPPLM"/>
<reference evidence="22" key="2">
    <citation type="journal article" date="2007" name="PLoS Biol.">
        <title>Survey sequencing and comparative analysis of the elephant shark (Callorhinchus milii) genome.</title>
        <authorList>
            <person name="Venkatesh B."/>
            <person name="Kirkness E.F."/>
            <person name="Loh Y.H."/>
            <person name="Halpern A.L."/>
            <person name="Lee A.P."/>
            <person name="Johnson J."/>
            <person name="Dandona N."/>
            <person name="Viswanathan L.D."/>
            <person name="Tay A."/>
            <person name="Venter J.C."/>
            <person name="Strausberg R.L."/>
            <person name="Brenner S."/>
        </authorList>
    </citation>
    <scope>NUCLEOTIDE SEQUENCE [LARGE SCALE GENOMIC DNA]</scope>
</reference>
<evidence type="ECO:0000259" key="19">
    <source>
        <dbReference type="PROSITE" id="PS50011"/>
    </source>
</evidence>
<evidence type="ECO:0000256" key="15">
    <source>
        <dbReference type="ARBA" id="ARBA00047811"/>
    </source>
</evidence>
<keyword evidence="4" id="KW-0963">Cytoplasm</keyword>
<dbReference type="InterPro" id="IPR050108">
    <property type="entry name" value="CDK"/>
</dbReference>
<evidence type="ECO:0000256" key="10">
    <source>
        <dbReference type="ARBA" id="ARBA00022777"/>
    </source>
</evidence>
<dbReference type="GO" id="GO:0005634">
    <property type="term" value="C:nucleus"/>
    <property type="evidence" value="ECO:0007669"/>
    <property type="project" value="TreeGrafter"/>
</dbReference>
<dbReference type="GeneID" id="103191316"/>
<dbReference type="RefSeq" id="XP_042200105.1">
    <property type="nucleotide sequence ID" value="XM_042344171.1"/>
</dbReference>
<dbReference type="GO" id="GO:0010468">
    <property type="term" value="P:regulation of gene expression"/>
    <property type="evidence" value="ECO:0007669"/>
    <property type="project" value="TreeGrafter"/>
</dbReference>
<dbReference type="Gene3D" id="1.10.510.10">
    <property type="entry name" value="Transferase(Phosphotransferase) domain 1"/>
    <property type="match status" value="1"/>
</dbReference>
<dbReference type="InterPro" id="IPR008271">
    <property type="entry name" value="Ser/Thr_kinase_AS"/>
</dbReference>
<dbReference type="Ensembl" id="ENSCMIT00000003589.1">
    <property type="protein sequence ID" value="ENSCMIP00000003455.1"/>
    <property type="gene ID" value="ENSCMIG00000002063.1"/>
</dbReference>
<dbReference type="Proteomes" id="UP000314986">
    <property type="component" value="Unassembled WGS sequence"/>
</dbReference>
<evidence type="ECO:0000256" key="6">
    <source>
        <dbReference type="ARBA" id="ARBA00022553"/>
    </source>
</evidence>
<dbReference type="GO" id="GO:0051301">
    <property type="term" value="P:cell division"/>
    <property type="evidence" value="ECO:0007669"/>
    <property type="project" value="UniProtKB-KW"/>
</dbReference>
<dbReference type="FunFam" id="3.30.200.20:FF:000124">
    <property type="entry name" value="Cyclin-dependent kinase 4"/>
    <property type="match status" value="1"/>
</dbReference>